<feature type="region of interest" description="Disordered" evidence="1">
    <location>
        <begin position="400"/>
        <end position="422"/>
    </location>
</feature>
<evidence type="ECO:0000256" key="1">
    <source>
        <dbReference type="SAM" id="MobiDB-lite"/>
    </source>
</evidence>
<feature type="transmembrane region" description="Helical" evidence="2">
    <location>
        <begin position="327"/>
        <end position="354"/>
    </location>
</feature>
<evidence type="ECO:0000256" key="2">
    <source>
        <dbReference type="SAM" id="Phobius"/>
    </source>
</evidence>
<feature type="compositionally biased region" description="Basic and acidic residues" evidence="1">
    <location>
        <begin position="547"/>
        <end position="557"/>
    </location>
</feature>
<dbReference type="SUPFAM" id="SSF49265">
    <property type="entry name" value="Fibronectin type III"/>
    <property type="match status" value="2"/>
</dbReference>
<dbReference type="Proteomes" id="UP000031443">
    <property type="component" value="Unassembled WGS sequence"/>
</dbReference>
<protein>
    <submittedName>
        <fullName evidence="5">Interleukin-10 receptor subunit alpha</fullName>
    </submittedName>
</protein>
<gene>
    <name evidence="5" type="ORF">UY3_09452</name>
</gene>
<dbReference type="AlphaFoldDB" id="M7BCU1"/>
<dbReference type="CDD" id="cd00063">
    <property type="entry name" value="FN3"/>
    <property type="match status" value="1"/>
</dbReference>
<feature type="region of interest" description="Disordered" evidence="1">
    <location>
        <begin position="1"/>
        <end position="64"/>
    </location>
</feature>
<keyword evidence="2" id="KW-0812">Transmembrane</keyword>
<accession>M7BCU1</accession>
<keyword evidence="2" id="KW-0472">Membrane</keyword>
<feature type="region of interest" description="Disordered" evidence="1">
    <location>
        <begin position="500"/>
        <end position="568"/>
    </location>
</feature>
<dbReference type="PANTHER" id="PTHR20859">
    <property type="entry name" value="INTERFERON/INTERLEUKIN RECEPTOR"/>
    <property type="match status" value="1"/>
</dbReference>
<dbReference type="EMBL" id="KB536242">
    <property type="protein sequence ID" value="EMP33380.1"/>
    <property type="molecule type" value="Genomic_DNA"/>
</dbReference>
<evidence type="ECO:0000313" key="6">
    <source>
        <dbReference type="Proteomes" id="UP000031443"/>
    </source>
</evidence>
<keyword evidence="5" id="KW-0675">Receptor</keyword>
<dbReference type="InterPro" id="IPR013783">
    <property type="entry name" value="Ig-like_fold"/>
</dbReference>
<feature type="compositionally biased region" description="Basic and acidic residues" evidence="1">
    <location>
        <begin position="514"/>
        <end position="523"/>
    </location>
</feature>
<feature type="compositionally biased region" description="Polar residues" evidence="1">
    <location>
        <begin position="53"/>
        <end position="64"/>
    </location>
</feature>
<dbReference type="InterPro" id="IPR015373">
    <property type="entry name" value="Interferon/interleukin_rcp_dom"/>
</dbReference>
<dbReference type="Pfam" id="PF01108">
    <property type="entry name" value="Tissue_fac"/>
    <property type="match status" value="1"/>
</dbReference>
<dbReference type="STRING" id="8469.M7BCU1"/>
<feature type="domain" description="Fibronectin type-III" evidence="3">
    <location>
        <begin position="112"/>
        <end position="206"/>
    </location>
</feature>
<name>M7BCU1_CHEMY</name>
<reference evidence="6" key="1">
    <citation type="journal article" date="2013" name="Nat. Genet.">
        <title>The draft genomes of soft-shell turtle and green sea turtle yield insights into the development and evolution of the turtle-specific body plan.</title>
        <authorList>
            <person name="Wang Z."/>
            <person name="Pascual-Anaya J."/>
            <person name="Zadissa A."/>
            <person name="Li W."/>
            <person name="Niimura Y."/>
            <person name="Huang Z."/>
            <person name="Li C."/>
            <person name="White S."/>
            <person name="Xiong Z."/>
            <person name="Fang D."/>
            <person name="Wang B."/>
            <person name="Ming Y."/>
            <person name="Chen Y."/>
            <person name="Zheng Y."/>
            <person name="Kuraku S."/>
            <person name="Pignatelli M."/>
            <person name="Herrero J."/>
            <person name="Beal K."/>
            <person name="Nozawa M."/>
            <person name="Li Q."/>
            <person name="Wang J."/>
            <person name="Zhang H."/>
            <person name="Yu L."/>
            <person name="Shigenobu S."/>
            <person name="Wang J."/>
            <person name="Liu J."/>
            <person name="Flicek P."/>
            <person name="Searle S."/>
            <person name="Wang J."/>
            <person name="Kuratani S."/>
            <person name="Yin Y."/>
            <person name="Aken B."/>
            <person name="Zhang G."/>
            <person name="Irie N."/>
        </authorList>
    </citation>
    <scope>NUCLEOTIDE SEQUENCE [LARGE SCALE GENOMIC DNA]</scope>
</reference>
<dbReference type="InterPro" id="IPR003961">
    <property type="entry name" value="FN3_dom"/>
</dbReference>
<dbReference type="Pfam" id="PF09294">
    <property type="entry name" value="Interfer-bind"/>
    <property type="match status" value="1"/>
</dbReference>
<evidence type="ECO:0000313" key="5">
    <source>
        <dbReference type="EMBL" id="EMP33380.1"/>
    </source>
</evidence>
<dbReference type="Gene3D" id="2.60.40.10">
    <property type="entry name" value="Immunoglobulins"/>
    <property type="match status" value="2"/>
</dbReference>
<feature type="domain" description="Interferon/interleukin receptor" evidence="4">
    <location>
        <begin position="224"/>
        <end position="318"/>
    </location>
</feature>
<dbReference type="GO" id="GO:0004896">
    <property type="term" value="F:cytokine receptor activity"/>
    <property type="evidence" value="ECO:0007669"/>
    <property type="project" value="TreeGrafter"/>
</dbReference>
<dbReference type="PANTHER" id="PTHR20859:SF90">
    <property type="entry name" value="INTERLEUKIN-10 RECEPTOR SUBUNIT ALPHA"/>
    <property type="match status" value="1"/>
</dbReference>
<keyword evidence="2" id="KW-1133">Transmembrane helix</keyword>
<dbReference type="GO" id="GO:0005886">
    <property type="term" value="C:plasma membrane"/>
    <property type="evidence" value="ECO:0007669"/>
    <property type="project" value="TreeGrafter"/>
</dbReference>
<sequence>MPAMLPKGQAMSGTHVLALPPNAPRSPGRQVPAVMLKAQHISGKKAPAAPQNPAGTSGSQASRVSETRVLGTLLKVPDPSGSEHTLCAKPCRAAEGSRQQRLQQSSLQFMRKPVCESLSQPGKVRFVADIFNYALHWTPGVNYSSDTLYEVEYKLYGKSPWTAVPDCTGISGHSCNLTYQMMDTQPRSPRYYARVRAVSGNRTSLWARTNAFSPKEATLRLSDVSLSVRDNTIHVSVQQLILRVGNKTVSYKDIQKYGRQYRTYVRRASDNLQVQVETREEFDIPMLLWGEEYCVRVEPRVLSRPVASNMTKEKCVTIPKKDESTGIISVSVGIFLLVFSATLLLGTLLLCAYIKQPVRTPAILKSLLKPSGSEHEHFPFGARDVVVCLDEESVQQLSMCQKDTMQHSSTDSSSSPAQQPPDKGCVFLTLPDDCERLLEPEGLAGGDSSCNSTDSGICLQDSSSGLSQFLGSESQDYKRQLPGGDDSGISLVRCSPCLTHSSSSRDYTSVDEGQDQRERERDCSPPARGLSQEAVEFRGYLKQPKGTVERQQDKTEGRLPTQSPGGTDVTLEMGCSEPALAKGYLKQASPELACGNADSVLAGESGFLAFTSRLECSGSSLLNYGALGISVPSKSLPELPKAPFALDIFNTDLLGTLPLISSLHSNERLCLEIDSRSLLGADCKDSRR</sequence>
<dbReference type="InterPro" id="IPR050650">
    <property type="entry name" value="Type-II_Cytokine-TF_Rcpt"/>
</dbReference>
<proteinExistence type="predicted"/>
<dbReference type="eggNOG" id="ENOG502S2PS">
    <property type="taxonomic scope" value="Eukaryota"/>
</dbReference>
<dbReference type="InterPro" id="IPR036116">
    <property type="entry name" value="FN3_sf"/>
</dbReference>
<evidence type="ECO:0000259" key="4">
    <source>
        <dbReference type="Pfam" id="PF09294"/>
    </source>
</evidence>
<keyword evidence="6" id="KW-1185">Reference proteome</keyword>
<organism evidence="5 6">
    <name type="scientific">Chelonia mydas</name>
    <name type="common">Green sea-turtle</name>
    <name type="synonym">Chelonia agassizi</name>
    <dbReference type="NCBI Taxonomy" id="8469"/>
    <lineage>
        <taxon>Eukaryota</taxon>
        <taxon>Metazoa</taxon>
        <taxon>Chordata</taxon>
        <taxon>Craniata</taxon>
        <taxon>Vertebrata</taxon>
        <taxon>Euteleostomi</taxon>
        <taxon>Archelosauria</taxon>
        <taxon>Testudinata</taxon>
        <taxon>Testudines</taxon>
        <taxon>Cryptodira</taxon>
        <taxon>Durocryptodira</taxon>
        <taxon>Americhelydia</taxon>
        <taxon>Chelonioidea</taxon>
        <taxon>Cheloniidae</taxon>
        <taxon>Chelonia</taxon>
    </lineage>
</organism>
<evidence type="ECO:0000259" key="3">
    <source>
        <dbReference type="Pfam" id="PF01108"/>
    </source>
</evidence>